<feature type="binding site" evidence="13 15">
    <location>
        <position position="322"/>
    </location>
    <ligand>
        <name>ATP</name>
        <dbReference type="ChEBI" id="CHEBI:30616"/>
    </ligand>
</feature>
<evidence type="ECO:0000256" key="8">
    <source>
        <dbReference type="ARBA" id="ARBA00022679"/>
    </source>
</evidence>
<feature type="binding site" evidence="13 14">
    <location>
        <begin position="21"/>
        <end position="23"/>
    </location>
    <ligand>
        <name>substrate</name>
    </ligand>
</feature>
<evidence type="ECO:0000256" key="6">
    <source>
        <dbReference type="ARBA" id="ARBA00016471"/>
    </source>
</evidence>
<sequence>MSKRSMTKEDVSGRRVLCRVDFNVPISGDRIEDDTRIRAALPTIRWLIEHDARLILCSHLGRPKGQVREDLRLAPVAARLSELIAQPVTAMPEPTGPSVTLAVDDLVPGSILLLENLRFDPREEANDPGFARELAALADLYVNDAFGAAHRAHASTQGVALLLPSSIGFLMQREISTLTRLLNQPERPFGAIIGGAKVSDKIGVIEHLLPRIDQLLIGGGMANTFLLAQGKRLGGSLVETDKLEQARHILVEAERTGTTVQLPSDVVVASSIEVAQGTVTTVDDIDAEDAVFDIGPTTAARYAGILASLRTVFWNGPLGVSERAAFAQGTSTVAAAVAATTTFTVIGGGDSVAAVEKLGLAAKIDHISTGGGASLEFLEGRSLPGIAVIPDDTGASDA</sequence>
<feature type="binding site" evidence="14">
    <location>
        <position position="36"/>
    </location>
    <ligand>
        <name>(2R)-3-phosphoglycerate</name>
        <dbReference type="ChEBI" id="CHEBI:58272"/>
    </ligand>
</feature>
<proteinExistence type="inferred from homology"/>
<dbReference type="GO" id="GO:0006094">
    <property type="term" value="P:gluconeogenesis"/>
    <property type="evidence" value="ECO:0007669"/>
    <property type="project" value="TreeGrafter"/>
</dbReference>
<keyword evidence="9 13" id="KW-0547">Nucleotide-binding</keyword>
<evidence type="ECO:0000256" key="2">
    <source>
        <dbReference type="ARBA" id="ARBA00004838"/>
    </source>
</evidence>
<comment type="caution">
    <text evidence="13">Lacks conserved residue(s) required for the propagation of feature annotation.</text>
</comment>
<dbReference type="Pfam" id="PF00162">
    <property type="entry name" value="PGK"/>
    <property type="match status" value="1"/>
</dbReference>
<feature type="binding site" evidence="13">
    <location>
        <position position="151"/>
    </location>
    <ligand>
        <name>substrate</name>
    </ligand>
</feature>
<dbReference type="PANTHER" id="PTHR11406:SF23">
    <property type="entry name" value="PHOSPHOGLYCERATE KINASE 1, CHLOROPLASTIC-RELATED"/>
    <property type="match status" value="1"/>
</dbReference>
<dbReference type="AlphaFoldDB" id="A0A6J4UN39"/>
<feature type="binding site" evidence="14">
    <location>
        <position position="151"/>
    </location>
    <ligand>
        <name>(2R)-3-phosphoglycerate</name>
        <dbReference type="ChEBI" id="CHEBI:58272"/>
    </ligand>
</feature>
<reference evidence="17" key="1">
    <citation type="submission" date="2020-02" db="EMBL/GenBank/DDBJ databases">
        <authorList>
            <person name="Meier V. D."/>
        </authorList>
    </citation>
    <scope>NUCLEOTIDE SEQUENCE</scope>
    <source>
        <strain evidence="17">AVDCRST_MAG87</strain>
    </source>
</reference>
<keyword evidence="10 13" id="KW-0418">Kinase</keyword>
<keyword evidence="8 13" id="KW-0808">Transferase</keyword>
<dbReference type="PRINTS" id="PR00477">
    <property type="entry name" value="PHGLYCKINASE"/>
</dbReference>
<evidence type="ECO:0000256" key="12">
    <source>
        <dbReference type="ARBA" id="ARBA00023152"/>
    </source>
</evidence>
<comment type="subcellular location">
    <subcellularLocation>
        <location evidence="13">Cytoplasm</location>
    </subcellularLocation>
</comment>
<dbReference type="InterPro" id="IPR001576">
    <property type="entry name" value="Phosphoglycerate_kinase"/>
</dbReference>
<feature type="binding site" evidence="13 15">
    <location>
        <position position="201"/>
    </location>
    <ligand>
        <name>ATP</name>
        <dbReference type="ChEBI" id="CHEBI:30616"/>
    </ligand>
</feature>
<evidence type="ECO:0000256" key="15">
    <source>
        <dbReference type="PIRSR" id="PIRSR000724-2"/>
    </source>
</evidence>
<evidence type="ECO:0000256" key="10">
    <source>
        <dbReference type="ARBA" id="ARBA00022777"/>
    </source>
</evidence>
<dbReference type="Gene3D" id="3.40.50.1260">
    <property type="entry name" value="Phosphoglycerate kinase, N-terminal domain"/>
    <property type="match status" value="2"/>
</dbReference>
<evidence type="ECO:0000256" key="5">
    <source>
        <dbReference type="ARBA" id="ARBA00013061"/>
    </source>
</evidence>
<keyword evidence="12 13" id="KW-0324">Glycolysis</keyword>
<evidence type="ECO:0000256" key="3">
    <source>
        <dbReference type="ARBA" id="ARBA00008982"/>
    </source>
</evidence>
<dbReference type="SUPFAM" id="SSF53748">
    <property type="entry name" value="Phosphoglycerate kinase"/>
    <property type="match status" value="1"/>
</dbReference>
<dbReference type="FunFam" id="3.40.50.1260:FF:000031">
    <property type="entry name" value="Phosphoglycerate kinase 1"/>
    <property type="match status" value="1"/>
</dbReference>
<dbReference type="PROSITE" id="PS00111">
    <property type="entry name" value="PGLYCERATE_KINASE"/>
    <property type="match status" value="1"/>
</dbReference>
<evidence type="ECO:0000256" key="13">
    <source>
        <dbReference type="HAMAP-Rule" id="MF_00145"/>
    </source>
</evidence>
<feature type="binding site" evidence="13">
    <location>
        <position position="36"/>
    </location>
    <ligand>
        <name>substrate</name>
    </ligand>
</feature>
<dbReference type="InterPro" id="IPR015911">
    <property type="entry name" value="Phosphoglycerate_kinase_CS"/>
</dbReference>
<feature type="binding site" evidence="14">
    <location>
        <position position="118"/>
    </location>
    <ligand>
        <name>(2R)-3-phosphoglycerate</name>
        <dbReference type="ChEBI" id="CHEBI:58272"/>
    </ligand>
</feature>
<gene>
    <name evidence="13" type="primary">pgk</name>
    <name evidence="17" type="ORF">AVDCRST_MAG87-1172</name>
</gene>
<dbReference type="GO" id="GO:0005829">
    <property type="term" value="C:cytosol"/>
    <property type="evidence" value="ECO:0007669"/>
    <property type="project" value="TreeGrafter"/>
</dbReference>
<dbReference type="GO" id="GO:0004618">
    <property type="term" value="F:phosphoglycerate kinase activity"/>
    <property type="evidence" value="ECO:0007669"/>
    <property type="project" value="UniProtKB-UniRule"/>
</dbReference>
<protein>
    <recommendedName>
        <fullName evidence="6 13">Phosphoglycerate kinase</fullName>
        <ecNumber evidence="5 13">2.7.2.3</ecNumber>
    </recommendedName>
</protein>
<organism evidence="17">
    <name type="scientific">uncultured Thermomicrobiales bacterium</name>
    <dbReference type="NCBI Taxonomy" id="1645740"/>
    <lineage>
        <taxon>Bacteria</taxon>
        <taxon>Pseudomonadati</taxon>
        <taxon>Thermomicrobiota</taxon>
        <taxon>Thermomicrobia</taxon>
        <taxon>Thermomicrobiales</taxon>
        <taxon>environmental samples</taxon>
    </lineage>
</organism>
<evidence type="ECO:0000256" key="14">
    <source>
        <dbReference type="PIRSR" id="PIRSR000724-1"/>
    </source>
</evidence>
<evidence type="ECO:0000313" key="17">
    <source>
        <dbReference type="EMBL" id="CAA9555378.1"/>
    </source>
</evidence>
<dbReference type="InterPro" id="IPR015824">
    <property type="entry name" value="Phosphoglycerate_kinase_N"/>
</dbReference>
<keyword evidence="7 13" id="KW-0963">Cytoplasm</keyword>
<dbReference type="GO" id="GO:0043531">
    <property type="term" value="F:ADP binding"/>
    <property type="evidence" value="ECO:0007669"/>
    <property type="project" value="TreeGrafter"/>
</dbReference>
<evidence type="ECO:0000256" key="9">
    <source>
        <dbReference type="ARBA" id="ARBA00022741"/>
    </source>
</evidence>
<comment type="catalytic activity">
    <reaction evidence="1 13 16">
        <text>(2R)-3-phosphoglycerate + ATP = (2R)-3-phospho-glyceroyl phosphate + ADP</text>
        <dbReference type="Rhea" id="RHEA:14801"/>
        <dbReference type="ChEBI" id="CHEBI:30616"/>
        <dbReference type="ChEBI" id="CHEBI:57604"/>
        <dbReference type="ChEBI" id="CHEBI:58272"/>
        <dbReference type="ChEBI" id="CHEBI:456216"/>
        <dbReference type="EC" id="2.7.2.3"/>
    </reaction>
</comment>
<comment type="subunit">
    <text evidence="4 13">Monomer.</text>
</comment>
<evidence type="ECO:0000256" key="7">
    <source>
        <dbReference type="ARBA" id="ARBA00022490"/>
    </source>
</evidence>
<comment type="similarity">
    <text evidence="3 13 16">Belongs to the phosphoglycerate kinase family.</text>
</comment>
<dbReference type="PANTHER" id="PTHR11406">
    <property type="entry name" value="PHOSPHOGLYCERATE KINASE"/>
    <property type="match status" value="1"/>
</dbReference>
<dbReference type="HAMAP" id="MF_00145">
    <property type="entry name" value="Phosphoglyc_kinase"/>
    <property type="match status" value="1"/>
</dbReference>
<keyword evidence="11 13" id="KW-0067">ATP-binding</keyword>
<evidence type="ECO:0000256" key="1">
    <source>
        <dbReference type="ARBA" id="ARBA00000642"/>
    </source>
</evidence>
<evidence type="ECO:0000256" key="4">
    <source>
        <dbReference type="ARBA" id="ARBA00011245"/>
    </source>
</evidence>
<dbReference type="UniPathway" id="UPA00109">
    <property type="reaction ID" value="UER00185"/>
</dbReference>
<dbReference type="EC" id="2.7.2.3" evidence="5 13"/>
<dbReference type="GO" id="GO:0006096">
    <property type="term" value="P:glycolytic process"/>
    <property type="evidence" value="ECO:0007669"/>
    <property type="project" value="UniProtKB-UniRule"/>
</dbReference>
<dbReference type="FunFam" id="3.40.50.1260:FF:000006">
    <property type="entry name" value="Phosphoglycerate kinase"/>
    <property type="match status" value="1"/>
</dbReference>
<feature type="binding site" evidence="13 15">
    <location>
        <begin position="348"/>
        <end position="351"/>
    </location>
    <ligand>
        <name>ATP</name>
        <dbReference type="ChEBI" id="CHEBI:30616"/>
    </ligand>
</feature>
<accession>A0A6J4UN39</accession>
<evidence type="ECO:0000256" key="11">
    <source>
        <dbReference type="ARBA" id="ARBA00022840"/>
    </source>
</evidence>
<feature type="binding site" evidence="13 14">
    <location>
        <begin position="59"/>
        <end position="62"/>
    </location>
    <ligand>
        <name>substrate</name>
    </ligand>
</feature>
<dbReference type="InterPro" id="IPR036043">
    <property type="entry name" value="Phosphoglycerate_kinase_sf"/>
</dbReference>
<evidence type="ECO:0000256" key="16">
    <source>
        <dbReference type="RuleBase" id="RU000532"/>
    </source>
</evidence>
<comment type="pathway">
    <text evidence="2 13">Carbohydrate degradation; glycolysis; pyruvate from D-glyceraldehyde 3-phosphate: step 2/5.</text>
</comment>
<dbReference type="GO" id="GO:0005524">
    <property type="term" value="F:ATP binding"/>
    <property type="evidence" value="ECO:0007669"/>
    <property type="project" value="UniProtKB-KW"/>
</dbReference>
<feature type="binding site" evidence="13">
    <location>
        <position position="118"/>
    </location>
    <ligand>
        <name>substrate</name>
    </ligand>
</feature>
<name>A0A6J4UN39_9BACT</name>
<dbReference type="EMBL" id="CADCWJ010000270">
    <property type="protein sequence ID" value="CAA9555378.1"/>
    <property type="molecule type" value="Genomic_DNA"/>
</dbReference>
<dbReference type="PIRSF" id="PIRSF000724">
    <property type="entry name" value="Pgk"/>
    <property type="match status" value="1"/>
</dbReference>